<organism evidence="1 2">
    <name type="scientific">Fusobacterium periodonticum D10</name>
    <dbReference type="NCBI Taxonomy" id="620833"/>
    <lineage>
        <taxon>Bacteria</taxon>
        <taxon>Fusobacteriati</taxon>
        <taxon>Fusobacteriota</taxon>
        <taxon>Fusobacteriia</taxon>
        <taxon>Fusobacteriales</taxon>
        <taxon>Fusobacteriaceae</taxon>
        <taxon>Fusobacterium</taxon>
    </lineage>
</organism>
<evidence type="ECO:0000313" key="1">
    <source>
        <dbReference type="EMBL" id="EKA93494.1"/>
    </source>
</evidence>
<accession>K1GHA4</accession>
<evidence type="ECO:0000313" key="2">
    <source>
        <dbReference type="Proteomes" id="UP000005809"/>
    </source>
</evidence>
<name>K1GHA4_9FUSO</name>
<dbReference type="PATRIC" id="fig|620833.3.peg.1287"/>
<gene>
    <name evidence="1" type="ORF">FPOG_00284</name>
</gene>
<protein>
    <submittedName>
        <fullName evidence="1">Uncharacterized protein</fullName>
    </submittedName>
</protein>
<dbReference type="Proteomes" id="UP000005809">
    <property type="component" value="Unassembled WGS sequence"/>
</dbReference>
<dbReference type="RefSeq" id="WP_005967486.1">
    <property type="nucleotide sequence ID" value="NZ_JH815384.1"/>
</dbReference>
<comment type="caution">
    <text evidence="1">The sequence shown here is derived from an EMBL/GenBank/DDBJ whole genome shotgun (WGS) entry which is preliminary data.</text>
</comment>
<proteinExistence type="predicted"/>
<dbReference type="HOGENOM" id="CLU_1956432_0_0_0"/>
<dbReference type="EMBL" id="ACIF01000220">
    <property type="protein sequence ID" value="EKA93494.1"/>
    <property type="molecule type" value="Genomic_DNA"/>
</dbReference>
<dbReference type="AlphaFoldDB" id="K1GHA4"/>
<reference evidence="1 2" key="1">
    <citation type="submission" date="2012-05" db="EMBL/GenBank/DDBJ databases">
        <title>The Genome Sequence of Fusobacterium periodontium Oral Taxon 201 Strain D10.</title>
        <authorList>
            <consortium name="The Broad Institute Genome Sequencing Platform"/>
            <consortium name="The Broad Institute Genome Sequencing Center for Infectious Disease"/>
            <person name="Earl A."/>
            <person name="Ward D."/>
            <person name="Feldgarden M."/>
            <person name="Gevers D."/>
            <person name="Strauss J."/>
            <person name="Sibley C."/>
            <person name="White A."/>
            <person name="Ambrose C.E."/>
            <person name="Allen-Vercoe E."/>
            <person name="Walker B."/>
            <person name="Young S.K."/>
            <person name="Zeng Q."/>
            <person name="Gargeya S."/>
            <person name="Fitzgerald M."/>
            <person name="Haas B."/>
            <person name="Abouelleil A."/>
            <person name="Alvarado L."/>
            <person name="Arachchi H.M."/>
            <person name="Berlin A.M."/>
            <person name="Chapman S.B."/>
            <person name="Goldberg J."/>
            <person name="Griggs A."/>
            <person name="Gujja S."/>
            <person name="Hansen M."/>
            <person name="Howarth C."/>
            <person name="Imamovic A."/>
            <person name="Larimer J."/>
            <person name="McCowan C."/>
            <person name="Montmayeur A."/>
            <person name="Murphy C."/>
            <person name="Neiman D."/>
            <person name="Pearson M."/>
            <person name="Priest M."/>
            <person name="Roberts A."/>
            <person name="Saif S."/>
            <person name="Shea T."/>
            <person name="Sisk P."/>
            <person name="Sykes S."/>
            <person name="Wortman J."/>
            <person name="Nusbaum C."/>
            <person name="Birren B."/>
        </authorList>
    </citation>
    <scope>NUCLEOTIDE SEQUENCE [LARGE SCALE GENOMIC DNA]</scope>
    <source>
        <strain evidence="1 2">D10</strain>
    </source>
</reference>
<sequence>MNKKQYVYSFDGDYYDSDLYDTRKEAIDAGIKEAKKEKYLYFYLGTATKYEEDCGGIADTVIEYLKSFAENEVGEAAEGYMNLSKEEEKILDKRLRKVVLDFQKEFKCGPDFYNVSDVEVINLIGVVE</sequence>